<dbReference type="PANTHER" id="PTHR43057">
    <property type="entry name" value="ARSENITE EFFLUX TRANSPORTER"/>
    <property type="match status" value="1"/>
</dbReference>
<feature type="transmembrane region" description="Helical" evidence="8">
    <location>
        <begin position="288"/>
        <end position="307"/>
    </location>
</feature>
<dbReference type="GO" id="GO:0015105">
    <property type="term" value="F:arsenite transmembrane transporter activity"/>
    <property type="evidence" value="ECO:0007669"/>
    <property type="project" value="TreeGrafter"/>
</dbReference>
<evidence type="ECO:0000256" key="6">
    <source>
        <dbReference type="ARBA" id="ARBA00022989"/>
    </source>
</evidence>
<dbReference type="GO" id="GO:0015297">
    <property type="term" value="F:antiporter activity"/>
    <property type="evidence" value="ECO:0007669"/>
    <property type="project" value="InterPro"/>
</dbReference>
<dbReference type="Proteomes" id="UP000000387">
    <property type="component" value="Chromosome"/>
</dbReference>
<evidence type="ECO:0000256" key="4">
    <source>
        <dbReference type="ARBA" id="ARBA00022475"/>
    </source>
</evidence>
<feature type="transmembrane region" description="Helical" evidence="8">
    <location>
        <begin position="38"/>
        <end position="57"/>
    </location>
</feature>
<keyword evidence="6 8" id="KW-1133">Transmembrane helix</keyword>
<evidence type="ECO:0000313" key="9">
    <source>
        <dbReference type="EMBL" id="ADP40397.1"/>
    </source>
</evidence>
<evidence type="ECO:0000256" key="2">
    <source>
        <dbReference type="ARBA" id="ARBA00010110"/>
    </source>
</evidence>
<comment type="similarity">
    <text evidence="2">Belongs to the arsenical resistance-3 (ACR3) (TC 2.A.59) family.</text>
</comment>
<dbReference type="Pfam" id="PF01758">
    <property type="entry name" value="SBF"/>
    <property type="match status" value="1"/>
</dbReference>
<protein>
    <recommendedName>
        <fullName evidence="11">Arsenic resistance protein</fullName>
    </recommendedName>
</protein>
<keyword evidence="5 8" id="KW-0812">Transmembrane</keyword>
<evidence type="ECO:0000256" key="3">
    <source>
        <dbReference type="ARBA" id="ARBA00022448"/>
    </source>
</evidence>
<sequence length="359" mass="39755">MTDSWGERHQSALYLTSMAVGVVLSLFCPPKVSEVSDALVPYALAVLLFANFMGAPFGRGQERERNGAPAAASRGFTLWLITLNFIVVPLLVMILLPTFLGDSSVIALAVALVVLAPCIDYVVVFTRYAGGDSTLLLRKTPLLLGLQILIIPIWTSIYIYIGIFAYKDLGSIFPLPASAYAALLVVMIPALAAYLVQRAHYTPKIAKYTKTISDISETYMVGIMCVLLTLMCTAYARRIGEAPQHLVHWVPFYFIFALCAGMLGFLLPYTARYAVKNRKPLTLKERKAIIFSVVTRNALVMFPVILALSERLKEQRVPQADLMQPAVLTQTMVELIVMIILVRILQPLREEPVAELQND</sequence>
<keyword evidence="3" id="KW-0813">Transport</keyword>
<evidence type="ECO:0008006" key="11">
    <source>
        <dbReference type="Google" id="ProtNLM"/>
    </source>
</evidence>
<keyword evidence="7 8" id="KW-0472">Membrane</keyword>
<feature type="transmembrane region" description="Helical" evidence="8">
    <location>
        <begin position="142"/>
        <end position="165"/>
    </location>
</feature>
<evidence type="ECO:0000256" key="1">
    <source>
        <dbReference type="ARBA" id="ARBA00004651"/>
    </source>
</evidence>
<dbReference type="AlphaFoldDB" id="E3H358"/>
<dbReference type="eggNOG" id="COG0798">
    <property type="taxonomic scope" value="Bacteria"/>
</dbReference>
<proteinExistence type="inferred from homology"/>
<evidence type="ECO:0000313" key="10">
    <source>
        <dbReference type="Proteomes" id="UP000000387"/>
    </source>
</evidence>
<feature type="transmembrane region" description="Helical" evidence="8">
    <location>
        <begin position="12"/>
        <end position="32"/>
    </location>
</feature>
<dbReference type="HOGENOM" id="CLU_022869_1_1_11"/>
<feature type="transmembrane region" description="Helical" evidence="8">
    <location>
        <begin position="327"/>
        <end position="345"/>
    </location>
</feature>
<accession>E3H358</accession>
<evidence type="ECO:0000256" key="7">
    <source>
        <dbReference type="ARBA" id="ARBA00023136"/>
    </source>
</evidence>
<comment type="subcellular location">
    <subcellularLocation>
        <location evidence="1">Cell membrane</location>
        <topology evidence="1">Multi-pass membrane protein</topology>
    </subcellularLocation>
</comment>
<feature type="transmembrane region" description="Helical" evidence="8">
    <location>
        <begin position="106"/>
        <end position="130"/>
    </location>
</feature>
<dbReference type="InterPro" id="IPR002657">
    <property type="entry name" value="BilAc:Na_symport/Acr3"/>
</dbReference>
<dbReference type="InterPro" id="IPR004706">
    <property type="entry name" value="Arsenical-R_Acr3"/>
</dbReference>
<dbReference type="Gene3D" id="1.20.1530.20">
    <property type="match status" value="1"/>
</dbReference>
<feature type="transmembrane region" description="Helical" evidence="8">
    <location>
        <begin position="248"/>
        <end position="267"/>
    </location>
</feature>
<name>E3H358_ROTDC</name>
<reference evidence="10" key="1">
    <citation type="submission" date="2010-10" db="EMBL/GenBank/DDBJ databases">
        <title>The complete genome of Rothia dentocariosa ATCC 17931.</title>
        <authorList>
            <person name="Muzny D."/>
            <person name="Qin X."/>
            <person name="Buhay C."/>
            <person name="Dugan-Rocha S."/>
            <person name="Ding Y."/>
            <person name="Chen G."/>
            <person name="Hawes A."/>
            <person name="Holder M."/>
            <person name="Jhangiani S."/>
            <person name="Johnson A."/>
            <person name="Khan Z."/>
            <person name="Li Z."/>
            <person name="Liu W."/>
            <person name="Liu X."/>
            <person name="Perez L."/>
            <person name="Shen H."/>
            <person name="Wang Q."/>
            <person name="Watt J."/>
            <person name="Xi L."/>
            <person name="Xin Y."/>
            <person name="Zhou J."/>
            <person name="Deng J."/>
            <person name="Jiang H."/>
            <person name="Liu Y."/>
            <person name="Qu J."/>
            <person name="Song X.-Z."/>
            <person name="Zhang L."/>
            <person name="Villasana D."/>
            <person name="Johnson A."/>
            <person name="Liu J."/>
            <person name="Liyanage D."/>
            <person name="Lorensuhewa L."/>
            <person name="Robinson T."/>
            <person name="Song A."/>
            <person name="Song B.-B."/>
            <person name="Dinh H."/>
            <person name="Thornton R."/>
            <person name="Coyle M."/>
            <person name="Francisco L."/>
            <person name="Jackson L."/>
            <person name="Javaid M."/>
            <person name="Korchina V."/>
            <person name="Kovar C."/>
            <person name="Mata R."/>
            <person name="Mathew T."/>
            <person name="Ngo R."/>
            <person name="Nguyen L."/>
            <person name="Nguyen N."/>
            <person name="Okwuonu G."/>
            <person name="Ongeri F."/>
            <person name="Pham C."/>
            <person name="Simmons D."/>
            <person name="Wilczek-Boney K."/>
            <person name="Hale W."/>
            <person name="Jakkamsetti A."/>
            <person name="Pham P."/>
            <person name="Ruth R."/>
            <person name="San Lucas F."/>
            <person name="Warren J."/>
            <person name="Zhang J."/>
            <person name="Zhao Z."/>
            <person name="Zhou C."/>
            <person name="Zhu D."/>
            <person name="Lee S."/>
            <person name="Bess C."/>
            <person name="Blankenburg K."/>
            <person name="Forbes L."/>
            <person name="Fu Q."/>
            <person name="Gubbala S."/>
            <person name="Hirani K."/>
            <person name="Jayaseelan J.C."/>
            <person name="Lara F."/>
            <person name="Munidasa M."/>
            <person name="Palculict T."/>
            <person name="Patil S."/>
            <person name="Pu L.-L."/>
            <person name="Saada N."/>
            <person name="Tang L."/>
            <person name="Weissenberger G."/>
            <person name="Zhu Y."/>
            <person name="Hemphill L."/>
            <person name="Shang Y."/>
            <person name="Youmans B."/>
            <person name="Ayvaz T."/>
            <person name="Ross M."/>
            <person name="Santibanez J."/>
            <person name="Aqrawi P."/>
            <person name="Gross S."/>
            <person name="Joshi V."/>
            <person name="Fowler G."/>
            <person name="Nazareth L."/>
            <person name="Reid J."/>
            <person name="Worley K."/>
            <person name="Petrosino J."/>
            <person name="Highlander S."/>
            <person name="Gibbs R."/>
        </authorList>
    </citation>
    <scope>NUCLEOTIDE SEQUENCE [LARGE SCALE GENOMIC DNA]</scope>
    <source>
        <strain evidence="10">ATCC 17931 / CDC X599 / XDIA</strain>
    </source>
</reference>
<feature type="transmembrane region" description="Helical" evidence="8">
    <location>
        <begin position="78"/>
        <end position="100"/>
    </location>
</feature>
<gene>
    <name evidence="9" type="ordered locus">HMPREF0733_10940</name>
</gene>
<feature type="transmembrane region" description="Helical" evidence="8">
    <location>
        <begin position="217"/>
        <end position="236"/>
    </location>
</feature>
<dbReference type="InterPro" id="IPR038770">
    <property type="entry name" value="Na+/solute_symporter_sf"/>
</dbReference>
<keyword evidence="4" id="KW-1003">Cell membrane</keyword>
<dbReference type="GeneID" id="29743708"/>
<dbReference type="GO" id="GO:0015104">
    <property type="term" value="F:antimonite transmembrane transporter activity"/>
    <property type="evidence" value="ECO:0007669"/>
    <property type="project" value="TreeGrafter"/>
</dbReference>
<dbReference type="EMBL" id="CP002280">
    <property type="protein sequence ID" value="ADP40397.1"/>
    <property type="molecule type" value="Genomic_DNA"/>
</dbReference>
<dbReference type="PANTHER" id="PTHR43057:SF1">
    <property type="entry name" value="ARSENICAL-RESISTANCE PROTEIN 3"/>
    <property type="match status" value="1"/>
</dbReference>
<evidence type="ECO:0000256" key="8">
    <source>
        <dbReference type="SAM" id="Phobius"/>
    </source>
</evidence>
<evidence type="ECO:0000256" key="5">
    <source>
        <dbReference type="ARBA" id="ARBA00022692"/>
    </source>
</evidence>
<dbReference type="GO" id="GO:0005886">
    <property type="term" value="C:plasma membrane"/>
    <property type="evidence" value="ECO:0007669"/>
    <property type="project" value="UniProtKB-SubCell"/>
</dbReference>
<dbReference type="RefSeq" id="WP_013398183.1">
    <property type="nucleotide sequence ID" value="NC_014643.1"/>
</dbReference>
<feature type="transmembrane region" description="Helical" evidence="8">
    <location>
        <begin position="177"/>
        <end position="196"/>
    </location>
</feature>
<dbReference type="KEGG" id="rdn:HMPREF0733_10940"/>
<organism evidence="9 10">
    <name type="scientific">Rothia dentocariosa (strain ATCC 17931 / CDC X599 / XDIA)</name>
    <dbReference type="NCBI Taxonomy" id="762948"/>
    <lineage>
        <taxon>Bacteria</taxon>
        <taxon>Bacillati</taxon>
        <taxon>Actinomycetota</taxon>
        <taxon>Actinomycetes</taxon>
        <taxon>Micrococcales</taxon>
        <taxon>Micrococcaceae</taxon>
        <taxon>Rothia</taxon>
    </lineage>
</organism>